<feature type="region of interest" description="Disordered" evidence="1">
    <location>
        <begin position="41"/>
        <end position="79"/>
    </location>
</feature>
<dbReference type="EMBL" id="CATNWA010018436">
    <property type="protein sequence ID" value="CAI9607341.1"/>
    <property type="molecule type" value="Genomic_DNA"/>
</dbReference>
<evidence type="ECO:0000256" key="1">
    <source>
        <dbReference type="SAM" id="MobiDB-lite"/>
    </source>
</evidence>
<organism evidence="2 3">
    <name type="scientific">Staurois parvus</name>
    <dbReference type="NCBI Taxonomy" id="386267"/>
    <lineage>
        <taxon>Eukaryota</taxon>
        <taxon>Metazoa</taxon>
        <taxon>Chordata</taxon>
        <taxon>Craniata</taxon>
        <taxon>Vertebrata</taxon>
        <taxon>Euteleostomi</taxon>
        <taxon>Amphibia</taxon>
        <taxon>Batrachia</taxon>
        <taxon>Anura</taxon>
        <taxon>Neobatrachia</taxon>
        <taxon>Ranoidea</taxon>
        <taxon>Ranidae</taxon>
        <taxon>Staurois</taxon>
    </lineage>
</organism>
<gene>
    <name evidence="2" type="ORF">SPARVUS_LOCUS13930722</name>
</gene>
<proteinExistence type="predicted"/>
<evidence type="ECO:0000313" key="3">
    <source>
        <dbReference type="Proteomes" id="UP001162483"/>
    </source>
</evidence>
<feature type="region of interest" description="Disordered" evidence="1">
    <location>
        <begin position="1"/>
        <end position="22"/>
    </location>
</feature>
<name>A0ABN9GEY0_9NEOB</name>
<reference evidence="2" key="1">
    <citation type="submission" date="2023-05" db="EMBL/GenBank/DDBJ databases">
        <authorList>
            <person name="Stuckert A."/>
        </authorList>
    </citation>
    <scope>NUCLEOTIDE SEQUENCE</scope>
</reference>
<accession>A0ABN9GEY0</accession>
<evidence type="ECO:0000313" key="2">
    <source>
        <dbReference type="EMBL" id="CAI9607341.1"/>
    </source>
</evidence>
<sequence>MTRDCGHGTGDDQRLRTQYRDDQRLRTRYVQGDDRRLRTRYRGMTGDCGHSTGDDQRLRTQYRRSQKTTGPFTKRSASRTCAVGTPGCEAASCHSRVPTLKMPAAGREDGAGTAGPEEQVGPLEICRFCCGGRDRKNTEPAAP</sequence>
<keyword evidence="3" id="KW-1185">Reference proteome</keyword>
<dbReference type="Proteomes" id="UP001162483">
    <property type="component" value="Unassembled WGS sequence"/>
</dbReference>
<comment type="caution">
    <text evidence="2">The sequence shown here is derived from an EMBL/GenBank/DDBJ whole genome shotgun (WGS) entry which is preliminary data.</text>
</comment>
<protein>
    <submittedName>
        <fullName evidence="2">Uncharacterized protein</fullName>
    </submittedName>
</protein>